<sequence>MSTLGSIRNINDNITHAKLRVVKILHYICFTTEGEPRKTRKALRAFPGFRLDDTSEQFLSKCNDVSEKFDLPDLIAICQILDLNYKNEKHDVVVRVCSFLNTFINDDETENDEEENDVSDIDEDDERRKEEKRQLEDEKRRMQEEKRRLEDERRENDERREKEKRRLEEGRRKDDERRAKDDERLEEEERRRRERRNDEDRRRREGRNYDEGRQICDERRRYERSNDEERRRYEDRRYDEDIHVHEEIGERSYSASNNAEMRSANNGATGTRRQESFALSFRDVEDSIRSFNGKDEYPIRTWIIEFEEVAEITGWNDLQKLIYAKKCLNGLAKLFVQSEKGIRSWPDLKRCLIEEFGVHVNSAQIHKMLMTRRKKYDETVQEYMIKMREIANRAYLEQEVVIEYIIDGIQDESSNKLVLYGAKDFADFKEKIKLYERIHGRETTGQVKALEQIKKDLRKTRTSLKMKKERRMTGKERTTLLVLIVEIEVSQI</sequence>
<dbReference type="GeneID" id="126888073"/>
<name>A0ABM5KPD4_DIAVI</name>
<reference evidence="2" key="1">
    <citation type="submission" date="2025-05" db="UniProtKB">
        <authorList>
            <consortium name="EnsemblMetazoa"/>
        </authorList>
    </citation>
    <scope>IDENTIFICATION</scope>
</reference>
<evidence type="ECO:0000256" key="1">
    <source>
        <dbReference type="SAM" id="MobiDB-lite"/>
    </source>
</evidence>
<protein>
    <submittedName>
        <fullName evidence="2">Uncharacterized protein</fullName>
    </submittedName>
</protein>
<evidence type="ECO:0000313" key="3">
    <source>
        <dbReference type="Proteomes" id="UP001652700"/>
    </source>
</evidence>
<dbReference type="RefSeq" id="XP_050512052.1">
    <property type="nucleotide sequence ID" value="XM_050656095.1"/>
</dbReference>
<accession>A0ABM5KPD4</accession>
<feature type="region of interest" description="Disordered" evidence="1">
    <location>
        <begin position="108"/>
        <end position="207"/>
    </location>
</feature>
<dbReference type="PANTHER" id="PTHR33223:SF6">
    <property type="entry name" value="CCHC-TYPE DOMAIN-CONTAINING PROTEIN"/>
    <property type="match status" value="1"/>
</dbReference>
<feature type="compositionally biased region" description="Acidic residues" evidence="1">
    <location>
        <begin position="108"/>
        <end position="125"/>
    </location>
</feature>
<dbReference type="Proteomes" id="UP001652700">
    <property type="component" value="Unplaced"/>
</dbReference>
<feature type="compositionally biased region" description="Basic and acidic residues" evidence="1">
    <location>
        <begin position="126"/>
        <end position="207"/>
    </location>
</feature>
<keyword evidence="3" id="KW-1185">Reference proteome</keyword>
<organism evidence="2 3">
    <name type="scientific">Diabrotica virgifera virgifera</name>
    <name type="common">western corn rootworm</name>
    <dbReference type="NCBI Taxonomy" id="50390"/>
    <lineage>
        <taxon>Eukaryota</taxon>
        <taxon>Metazoa</taxon>
        <taxon>Ecdysozoa</taxon>
        <taxon>Arthropoda</taxon>
        <taxon>Hexapoda</taxon>
        <taxon>Insecta</taxon>
        <taxon>Pterygota</taxon>
        <taxon>Neoptera</taxon>
        <taxon>Endopterygota</taxon>
        <taxon>Coleoptera</taxon>
        <taxon>Polyphaga</taxon>
        <taxon>Cucujiformia</taxon>
        <taxon>Chrysomeloidea</taxon>
        <taxon>Chrysomelidae</taxon>
        <taxon>Galerucinae</taxon>
        <taxon>Diabroticina</taxon>
        <taxon>Diabroticites</taxon>
        <taxon>Diabrotica</taxon>
    </lineage>
</organism>
<dbReference type="PANTHER" id="PTHR33223">
    <property type="entry name" value="CCHC-TYPE DOMAIN-CONTAINING PROTEIN"/>
    <property type="match status" value="1"/>
</dbReference>
<dbReference type="EnsemblMetazoa" id="XM_050656095.1">
    <property type="protein sequence ID" value="XP_050512052.1"/>
    <property type="gene ID" value="LOC126888073"/>
</dbReference>
<evidence type="ECO:0000313" key="2">
    <source>
        <dbReference type="EnsemblMetazoa" id="XP_050512052.1"/>
    </source>
</evidence>
<proteinExistence type="predicted"/>